<sequence>MPYDGEMLMSAPEHDIKMKILLAAKKLFAKQGFDGTSVRQICDEAGANVALISYHFGGKDNVFGALFKTFFPGNRLAEYAAYFHDPIIGIKKLVEEVTRFRLRDPEMIMIVQQEIFKQSPRVKTIQDHIFPVWLKVRELLEDGRKAGIFQFRSLDNTMFFIMGALLFHKNTDYFLPILSDGVPSFDDMYRDAAVFILRGLGVPEKAEDYL</sequence>
<dbReference type="PANTHER" id="PTHR30328">
    <property type="entry name" value="TRANSCRIPTIONAL REPRESSOR"/>
    <property type="match status" value="1"/>
</dbReference>
<dbReference type="EMBL" id="JBHMAG010000013">
    <property type="protein sequence ID" value="MFB9753636.1"/>
    <property type="molecule type" value="Genomic_DNA"/>
</dbReference>
<keyword evidence="5" id="KW-1185">Reference proteome</keyword>
<dbReference type="SUPFAM" id="SSF48498">
    <property type="entry name" value="Tetracyclin repressor-like, C-terminal domain"/>
    <property type="match status" value="1"/>
</dbReference>
<dbReference type="InterPro" id="IPR036271">
    <property type="entry name" value="Tet_transcr_reg_TetR-rel_C_sf"/>
</dbReference>
<comment type="caution">
    <text evidence="4">The sequence shown here is derived from an EMBL/GenBank/DDBJ whole genome shotgun (WGS) entry which is preliminary data.</text>
</comment>
<proteinExistence type="predicted"/>
<dbReference type="RefSeq" id="WP_344914682.1">
    <property type="nucleotide sequence ID" value="NZ_BAAAYO010000014.1"/>
</dbReference>
<accession>A0ABV5W055</accession>
<feature type="domain" description="HTH tetR-type" evidence="3">
    <location>
        <begin position="14"/>
        <end position="74"/>
    </location>
</feature>
<name>A0ABV5W055_9BACL</name>
<dbReference type="PROSITE" id="PS01081">
    <property type="entry name" value="HTH_TETR_1"/>
    <property type="match status" value="1"/>
</dbReference>
<evidence type="ECO:0000313" key="5">
    <source>
        <dbReference type="Proteomes" id="UP001589619"/>
    </source>
</evidence>
<dbReference type="Gene3D" id="1.10.10.60">
    <property type="entry name" value="Homeodomain-like"/>
    <property type="match status" value="1"/>
</dbReference>
<gene>
    <name evidence="4" type="ORF">ACFFNY_18870</name>
</gene>
<dbReference type="InterPro" id="IPR050109">
    <property type="entry name" value="HTH-type_TetR-like_transc_reg"/>
</dbReference>
<reference evidence="4 5" key="1">
    <citation type="submission" date="2024-09" db="EMBL/GenBank/DDBJ databases">
        <authorList>
            <person name="Sun Q."/>
            <person name="Mori K."/>
        </authorList>
    </citation>
    <scope>NUCLEOTIDE SEQUENCE [LARGE SCALE GENOMIC DNA]</scope>
    <source>
        <strain evidence="4 5">JCM 12520</strain>
    </source>
</reference>
<dbReference type="PRINTS" id="PR00455">
    <property type="entry name" value="HTHTETR"/>
</dbReference>
<evidence type="ECO:0000256" key="1">
    <source>
        <dbReference type="ARBA" id="ARBA00023125"/>
    </source>
</evidence>
<dbReference type="Pfam" id="PF00440">
    <property type="entry name" value="TetR_N"/>
    <property type="match status" value="1"/>
</dbReference>
<feature type="DNA-binding region" description="H-T-H motif" evidence="2">
    <location>
        <begin position="37"/>
        <end position="56"/>
    </location>
</feature>
<dbReference type="Proteomes" id="UP001589619">
    <property type="component" value="Unassembled WGS sequence"/>
</dbReference>
<dbReference type="Gene3D" id="1.10.357.10">
    <property type="entry name" value="Tetracycline Repressor, domain 2"/>
    <property type="match status" value="1"/>
</dbReference>
<keyword evidence="1 2" id="KW-0238">DNA-binding</keyword>
<dbReference type="SUPFAM" id="SSF46689">
    <property type="entry name" value="Homeodomain-like"/>
    <property type="match status" value="1"/>
</dbReference>
<dbReference type="InterPro" id="IPR009057">
    <property type="entry name" value="Homeodomain-like_sf"/>
</dbReference>
<protein>
    <submittedName>
        <fullName evidence="4">TetR family transcriptional regulator</fullName>
    </submittedName>
</protein>
<evidence type="ECO:0000313" key="4">
    <source>
        <dbReference type="EMBL" id="MFB9753636.1"/>
    </source>
</evidence>
<dbReference type="InterPro" id="IPR023772">
    <property type="entry name" value="DNA-bd_HTH_TetR-type_CS"/>
</dbReference>
<dbReference type="PANTHER" id="PTHR30328:SF54">
    <property type="entry name" value="HTH-TYPE TRANSCRIPTIONAL REPRESSOR SCO4008"/>
    <property type="match status" value="1"/>
</dbReference>
<evidence type="ECO:0000259" key="3">
    <source>
        <dbReference type="PROSITE" id="PS50977"/>
    </source>
</evidence>
<evidence type="ECO:0000256" key="2">
    <source>
        <dbReference type="PROSITE-ProRule" id="PRU00335"/>
    </source>
</evidence>
<dbReference type="PROSITE" id="PS50977">
    <property type="entry name" value="HTH_TETR_2"/>
    <property type="match status" value="1"/>
</dbReference>
<organism evidence="4 5">
    <name type="scientific">Paenibacillus hodogayensis</name>
    <dbReference type="NCBI Taxonomy" id="279208"/>
    <lineage>
        <taxon>Bacteria</taxon>
        <taxon>Bacillati</taxon>
        <taxon>Bacillota</taxon>
        <taxon>Bacilli</taxon>
        <taxon>Bacillales</taxon>
        <taxon>Paenibacillaceae</taxon>
        <taxon>Paenibacillus</taxon>
    </lineage>
</organism>
<dbReference type="InterPro" id="IPR001647">
    <property type="entry name" value="HTH_TetR"/>
</dbReference>